<dbReference type="RefSeq" id="WP_254737754.1">
    <property type="nucleotide sequence ID" value="NZ_JANCLU010000001.1"/>
</dbReference>
<name>A0ABT1L6T0_9HYPH</name>
<evidence type="ECO:0000313" key="2">
    <source>
        <dbReference type="Proteomes" id="UP001205890"/>
    </source>
</evidence>
<dbReference type="EMBL" id="JANCLU010000001">
    <property type="protein sequence ID" value="MCP8937122.1"/>
    <property type="molecule type" value="Genomic_DNA"/>
</dbReference>
<reference evidence="1 2" key="1">
    <citation type="submission" date="2022-07" db="EMBL/GenBank/DDBJ databases">
        <authorList>
            <person name="Li W.-J."/>
            <person name="Deng Q.-Q."/>
        </authorList>
    </citation>
    <scope>NUCLEOTIDE SEQUENCE [LARGE SCALE GENOMIC DNA]</scope>
    <source>
        <strain evidence="1 2">SYSU M60028</strain>
    </source>
</reference>
<dbReference type="SUPFAM" id="SSF53850">
    <property type="entry name" value="Periplasmic binding protein-like II"/>
    <property type="match status" value="1"/>
</dbReference>
<protein>
    <submittedName>
        <fullName evidence="1">Nitrate ABC transporter substrate-binding protein</fullName>
    </submittedName>
</protein>
<evidence type="ECO:0000313" key="1">
    <source>
        <dbReference type="EMBL" id="MCP8937122.1"/>
    </source>
</evidence>
<organism evidence="1 2">
    <name type="scientific">Alsobacter ponti</name>
    <dbReference type="NCBI Taxonomy" id="2962936"/>
    <lineage>
        <taxon>Bacteria</taxon>
        <taxon>Pseudomonadati</taxon>
        <taxon>Pseudomonadota</taxon>
        <taxon>Alphaproteobacteria</taxon>
        <taxon>Hyphomicrobiales</taxon>
        <taxon>Alsobacteraceae</taxon>
        <taxon>Alsobacter</taxon>
    </lineage>
</organism>
<gene>
    <name evidence="1" type="ORF">NK718_01195</name>
</gene>
<comment type="caution">
    <text evidence="1">The sequence shown here is derived from an EMBL/GenBank/DDBJ whole genome shotgun (WGS) entry which is preliminary data.</text>
</comment>
<dbReference type="Gene3D" id="3.40.190.10">
    <property type="entry name" value="Periplasmic binding protein-like II"/>
    <property type="match status" value="1"/>
</dbReference>
<accession>A0ABT1L6T0</accession>
<sequence>MKIRLAVRDWDFLTPLLLGDVRAEGFDLELDRVAALPDDLPNDPRYDGSEMSLSRYSLGKARGESAIVGYPHFLMRAFRHRCIITRRNGELTTIADLRGKTIGLAGWQDSGNTWTRAILRREGIGIEDAQWRISRLLPSHPIVDRLGGYGRPGLVETIADDTPLLPLLEAGRLDAVFMPFMPPGFFGEASPFRQLLPDFRQQEVAYFNDVGYVPGIHLLGLKASFVEANPGAAEAAAAALDKSWAVWAEKRLRYADTTPWLLDELRQVAHDLPEDWAQNGYRANLRMLGDFCTELTAQGLTGARLTPQELFPQFAQEAQQ</sequence>
<keyword evidence="2" id="KW-1185">Reference proteome</keyword>
<proteinExistence type="predicted"/>
<dbReference type="Proteomes" id="UP001205890">
    <property type="component" value="Unassembled WGS sequence"/>
</dbReference>